<keyword evidence="1" id="KW-0547">Nucleotide-binding</keyword>
<dbReference type="EMBL" id="FM864216">
    <property type="protein sequence ID" value="CAT05208.1"/>
    <property type="molecule type" value="Genomic_DNA"/>
</dbReference>
<dbReference type="SUPFAM" id="SSF52540">
    <property type="entry name" value="P-loop containing nucleoside triphosphate hydrolases"/>
    <property type="match status" value="1"/>
</dbReference>
<evidence type="ECO:0000313" key="7">
    <source>
        <dbReference type="EMBL" id="CAT05208.1"/>
    </source>
</evidence>
<dbReference type="SMART" id="SM00885">
    <property type="entry name" value="D5_N"/>
    <property type="match status" value="1"/>
</dbReference>
<dbReference type="GO" id="GO:0005524">
    <property type="term" value="F:ATP binding"/>
    <property type="evidence" value="ECO:0007669"/>
    <property type="project" value="UniProtKB-KW"/>
</dbReference>
<keyword evidence="4" id="KW-0067">ATP-binding</keyword>
<dbReference type="InterPro" id="IPR014015">
    <property type="entry name" value="Helicase_SF3_DNA-vir"/>
</dbReference>
<keyword evidence="8" id="KW-1185">Reference proteome</keyword>
<dbReference type="eggNOG" id="COG3378">
    <property type="taxonomic scope" value="Bacteria"/>
</dbReference>
<dbReference type="InterPro" id="IPR004968">
    <property type="entry name" value="DNA_primase/NTPase_C"/>
</dbReference>
<dbReference type="InterPro" id="IPR027417">
    <property type="entry name" value="P-loop_NTPase"/>
</dbReference>
<evidence type="ECO:0000256" key="2">
    <source>
        <dbReference type="ARBA" id="ARBA00022801"/>
    </source>
</evidence>
<feature type="region of interest" description="Disordered" evidence="5">
    <location>
        <begin position="699"/>
        <end position="745"/>
    </location>
</feature>
<dbReference type="Pfam" id="PF03288">
    <property type="entry name" value="Pox_D5"/>
    <property type="match status" value="1"/>
</dbReference>
<dbReference type="HOGENOM" id="CLU_024434_1_0_14"/>
<evidence type="ECO:0000256" key="4">
    <source>
        <dbReference type="ARBA" id="ARBA00022840"/>
    </source>
</evidence>
<dbReference type="GO" id="GO:0016787">
    <property type="term" value="F:hydrolase activity"/>
    <property type="evidence" value="ECO:0007669"/>
    <property type="project" value="UniProtKB-KW"/>
</dbReference>
<evidence type="ECO:0000256" key="5">
    <source>
        <dbReference type="SAM" id="MobiDB-lite"/>
    </source>
</evidence>
<name>C5J6U5_MESCH</name>
<reference evidence="8" key="1">
    <citation type="journal article" date="2009" name="BMC Bioinformatics">
        <title>The Mycoplasma conjunctivae genome sequencing, annotation and analysis.</title>
        <authorList>
            <person name="Calderon-Copete S.P."/>
            <person name="Wigger G."/>
            <person name="Wunderlin C."/>
            <person name="Schmidheini T."/>
            <person name="Frey J."/>
            <person name="Quail M.A."/>
            <person name="Falquet L."/>
        </authorList>
    </citation>
    <scope>NUCLEOTIDE SEQUENCE [LARGE SCALE GENOMIC DNA]</scope>
    <source>
        <strain evidence="8">ATCC 25834 / NCTC 10147 / HRC/581</strain>
    </source>
</reference>
<evidence type="ECO:0000256" key="3">
    <source>
        <dbReference type="ARBA" id="ARBA00022806"/>
    </source>
</evidence>
<gene>
    <name evidence="7" type="ordered locus">MCJ_005030</name>
</gene>
<dbReference type="NCBIfam" id="TIGR01613">
    <property type="entry name" value="primase_Cterm"/>
    <property type="match status" value="1"/>
</dbReference>
<keyword evidence="2" id="KW-0378">Hydrolase</keyword>
<feature type="compositionally biased region" description="Acidic residues" evidence="5">
    <location>
        <begin position="730"/>
        <end position="745"/>
    </location>
</feature>
<dbReference type="PANTHER" id="PTHR35372:SF2">
    <property type="entry name" value="SF3 HELICASE DOMAIN-CONTAINING PROTEIN"/>
    <property type="match status" value="1"/>
</dbReference>
<dbReference type="AlphaFoldDB" id="C5J6U5"/>
<dbReference type="KEGG" id="mco:MCJ_005030"/>
<evidence type="ECO:0000313" key="8">
    <source>
        <dbReference type="Proteomes" id="UP000001491"/>
    </source>
</evidence>
<organism evidence="7 8">
    <name type="scientific">Mesomycoplasma conjunctivae (strain ATCC 25834 / NCTC 10147 / HRC/581)</name>
    <name type="common">Mycoplasma conjunctivae</name>
    <dbReference type="NCBI Taxonomy" id="572263"/>
    <lineage>
        <taxon>Bacteria</taxon>
        <taxon>Bacillati</taxon>
        <taxon>Mycoplasmatota</taxon>
        <taxon>Mycoplasmoidales</taxon>
        <taxon>Metamycoplasmataceae</taxon>
        <taxon>Mesomycoplasma</taxon>
    </lineage>
</organism>
<accession>C5J6U5</accession>
<feature type="compositionally biased region" description="Low complexity" evidence="5">
    <location>
        <begin position="699"/>
        <end position="713"/>
    </location>
</feature>
<feature type="domain" description="SF3 helicase" evidence="6">
    <location>
        <begin position="411"/>
        <end position="566"/>
    </location>
</feature>
<keyword evidence="3" id="KW-0347">Helicase</keyword>
<dbReference type="InterPro" id="IPR014818">
    <property type="entry name" value="Phage/plasmid_primase_P4_C"/>
</dbReference>
<protein>
    <recommendedName>
        <fullName evidence="6">SF3 helicase domain-containing protein</fullName>
    </recommendedName>
</protein>
<dbReference type="Pfam" id="PF19263">
    <property type="entry name" value="DUF5906"/>
    <property type="match status" value="1"/>
</dbReference>
<dbReference type="Pfam" id="PF08706">
    <property type="entry name" value="D5_N"/>
    <property type="match status" value="1"/>
</dbReference>
<proteinExistence type="predicted"/>
<evidence type="ECO:0000259" key="6">
    <source>
        <dbReference type="PROSITE" id="PS51206"/>
    </source>
</evidence>
<dbReference type="InterPro" id="IPR051620">
    <property type="entry name" value="ORF904-like_C"/>
</dbReference>
<sequence>MSQDLNLSKFVDLYGESAEFIPLNADKSPRIKKWSGTGSTRYKLKEIFSEQNIGMIVPPNYCVIDIDNKDNPETSTKLINLITRLKLKTSILETTRGHHFFFHCSIAKPYTDTLLALGIKADIKTGFKNAYTMIKQNGKWRKWIQLLEPQKLDYLPRFLTPIGGRIAEKIAELDTPTNLVEGSRRNNFFARVFPLYRLGYSKQEIIDIITYLNIFFVSKPISGHEIKKIFDGFDNIFINQNLTPDYDKDNQGDNQELFANLEATTRQEGLPSPFEFFQGSKFKHNLLADYLIEKYHIKIFNELIYFYNGYIYVCDEVKLNGKMLEIVPDLTMRQIQEVTKNILNKPTITYAELEFNIVALKNNLVNINTREIMPFDPKYFIINQLPIDYDDKADDSQIQRFLKQICSNDIQLVQILMEFLGYCLTGDLRYQKALLLFGPSAANGKSTFLSLVIALFGKTNTSNIALENVGKRFQTANLLNKMINIGGDISVDHIKEPATLKNLITGDIITAEFKGRDVFSFENKAKMIFATNKLPSSGERSNGFFRRFIILPFLTQFKGDNVDINILDKLRTPANLSALFNLALQGYSRLKTNGEFTHSQKASLLLELYAKKNNPVILWLEENAKQHGEKGRIYLKKGTIIRQSSPYDTYLNYQSFCEKYGYKPLSVINFSEEIITYYADEGIQSDGQFWRWVDHEQTTNQTNNNTNQTSSQQYLSGSPHNNRQEKEDDKQESEDDFDFLSDIFD</sequence>
<dbReference type="PROSITE" id="PS51206">
    <property type="entry name" value="SF3_HELICASE_1"/>
    <property type="match status" value="1"/>
</dbReference>
<dbReference type="InterPro" id="IPR045455">
    <property type="entry name" value="NrS-1_pol-like_helicase"/>
</dbReference>
<dbReference type="InterPro" id="IPR006500">
    <property type="entry name" value="Helicase_put_C_phage/plasmid"/>
</dbReference>
<evidence type="ECO:0000256" key="1">
    <source>
        <dbReference type="ARBA" id="ARBA00022741"/>
    </source>
</evidence>
<dbReference type="Proteomes" id="UP000001491">
    <property type="component" value="Chromosome"/>
</dbReference>
<dbReference type="Gene3D" id="3.40.50.300">
    <property type="entry name" value="P-loop containing nucleotide triphosphate hydrolases"/>
    <property type="match status" value="1"/>
</dbReference>
<dbReference type="PANTHER" id="PTHR35372">
    <property type="entry name" value="ATP BINDING PROTEIN-RELATED"/>
    <property type="match status" value="1"/>
</dbReference>
<dbReference type="GO" id="GO:0004386">
    <property type="term" value="F:helicase activity"/>
    <property type="evidence" value="ECO:0007669"/>
    <property type="project" value="UniProtKB-KW"/>
</dbReference>